<accession>A0A3M7QHG7</accession>
<gene>
    <name evidence="1" type="ORF">BpHYR1_023167</name>
</gene>
<dbReference type="Proteomes" id="UP000276133">
    <property type="component" value="Unassembled WGS sequence"/>
</dbReference>
<keyword evidence="2" id="KW-1185">Reference proteome</keyword>
<name>A0A3M7QHG7_BRAPC</name>
<dbReference type="AlphaFoldDB" id="A0A3M7QHG7"/>
<evidence type="ECO:0000313" key="1">
    <source>
        <dbReference type="EMBL" id="RNA10415.1"/>
    </source>
</evidence>
<proteinExistence type="predicted"/>
<dbReference type="EMBL" id="REGN01006214">
    <property type="protein sequence ID" value="RNA10415.1"/>
    <property type="molecule type" value="Genomic_DNA"/>
</dbReference>
<organism evidence="1 2">
    <name type="scientific">Brachionus plicatilis</name>
    <name type="common">Marine rotifer</name>
    <name type="synonym">Brachionus muelleri</name>
    <dbReference type="NCBI Taxonomy" id="10195"/>
    <lineage>
        <taxon>Eukaryota</taxon>
        <taxon>Metazoa</taxon>
        <taxon>Spiralia</taxon>
        <taxon>Gnathifera</taxon>
        <taxon>Rotifera</taxon>
        <taxon>Eurotatoria</taxon>
        <taxon>Monogononta</taxon>
        <taxon>Pseudotrocha</taxon>
        <taxon>Ploima</taxon>
        <taxon>Brachionidae</taxon>
        <taxon>Brachionus</taxon>
    </lineage>
</organism>
<comment type="caution">
    <text evidence="1">The sequence shown here is derived from an EMBL/GenBank/DDBJ whole genome shotgun (WGS) entry which is preliminary data.</text>
</comment>
<sequence>MNILSVSKKHVTEWTRTKKITIKVNNLDRVIKTEAAAGRMSHDLIELKELLEIIFQNSIKI</sequence>
<reference evidence="1 2" key="1">
    <citation type="journal article" date="2018" name="Sci. Rep.">
        <title>Genomic signatures of local adaptation to the degree of environmental predictability in rotifers.</title>
        <authorList>
            <person name="Franch-Gras L."/>
            <person name="Hahn C."/>
            <person name="Garcia-Roger E.M."/>
            <person name="Carmona M.J."/>
            <person name="Serra M."/>
            <person name="Gomez A."/>
        </authorList>
    </citation>
    <scope>NUCLEOTIDE SEQUENCE [LARGE SCALE GENOMIC DNA]</scope>
    <source>
        <strain evidence="1">HYR1</strain>
    </source>
</reference>
<evidence type="ECO:0000313" key="2">
    <source>
        <dbReference type="Proteomes" id="UP000276133"/>
    </source>
</evidence>
<protein>
    <submittedName>
        <fullName evidence="1">Uncharacterized protein</fullName>
    </submittedName>
</protein>